<evidence type="ECO:0000313" key="2">
    <source>
        <dbReference type="Proteomes" id="UP000025231"/>
    </source>
</evidence>
<proteinExistence type="predicted"/>
<dbReference type="Proteomes" id="UP000025231">
    <property type="component" value="Chromosome"/>
</dbReference>
<dbReference type="EMBL" id="CP007136">
    <property type="protein sequence ID" value="AHY71201.1"/>
    <property type="molecule type" value="Genomic_DNA"/>
</dbReference>
<accession>A0ABC7ZTQ0</accession>
<evidence type="ECO:0000313" key="1">
    <source>
        <dbReference type="EMBL" id="AHY71201.1"/>
    </source>
</evidence>
<reference evidence="1 2" key="1">
    <citation type="journal article" date="2014" name="Genome Announc.">
        <title>Complete Genome Sequences of Two Escherichia coli O145:H28 Outbreak Strains of Food Origin.</title>
        <authorList>
            <person name="Cooper K.K."/>
            <person name="Mandrell R.E."/>
            <person name="Louie J.W."/>
            <person name="Korlach J."/>
            <person name="Clark T.A."/>
            <person name="Parker C.T."/>
            <person name="Huynh S."/>
            <person name="Chain P.S."/>
            <person name="Ahmed S."/>
            <person name="Carter M.Q."/>
        </authorList>
    </citation>
    <scope>NUCLEOTIDE SEQUENCE [LARGE SCALE GENOMIC DNA]</scope>
    <source>
        <strain evidence="1 2">RM12581</strain>
    </source>
</reference>
<name>A0ABC7ZTQ0_ECOLR</name>
<dbReference type="AlphaFoldDB" id="A0ABC7ZTQ0"/>
<dbReference type="RefSeq" id="WP_025404388.1">
    <property type="nucleotide sequence ID" value="NZ_CP007136.1"/>
</dbReference>
<evidence type="ECO:0008006" key="3">
    <source>
        <dbReference type="Google" id="ProtNLM"/>
    </source>
</evidence>
<sequence>MGKDENIIVEDVFHQDYGPEDGIPHHWCCKFYRDGFADYEYFSTKDEAYDFAFKNGYKPF</sequence>
<protein>
    <recommendedName>
        <fullName evidence="3">Phage protein</fullName>
    </recommendedName>
</protein>
<organism evidence="1 2">
    <name type="scientific">Escherichia coli O145:H28 (strain RM12581)</name>
    <dbReference type="NCBI Taxonomy" id="1248823"/>
    <lineage>
        <taxon>Bacteria</taxon>
        <taxon>Pseudomonadati</taxon>
        <taxon>Pseudomonadota</taxon>
        <taxon>Gammaproteobacteria</taxon>
        <taxon>Enterobacterales</taxon>
        <taxon>Enterobacteriaceae</taxon>
        <taxon>Escherichia</taxon>
    </lineage>
</organism>
<gene>
    <name evidence="1" type="ORF">ECRM12581_13355</name>
</gene>